<dbReference type="AlphaFoldDB" id="A0A0J0YS99"/>
<protein>
    <recommendedName>
        <fullName evidence="3">PilY1 beta-propeller domain-containing protein</fullName>
    </recommendedName>
</protein>
<dbReference type="EMBL" id="JTDO01000007">
    <property type="protein sequence ID" value="KLT72984.1"/>
    <property type="molecule type" value="Genomic_DNA"/>
</dbReference>
<dbReference type="RefSeq" id="WP_047760961.1">
    <property type="nucleotide sequence ID" value="NZ_CP091510.1"/>
</dbReference>
<dbReference type="Gene3D" id="3.40.50.410">
    <property type="entry name" value="von Willebrand factor, type A domain"/>
    <property type="match status" value="1"/>
</dbReference>
<evidence type="ECO:0000259" key="3">
    <source>
        <dbReference type="Pfam" id="PF05567"/>
    </source>
</evidence>
<name>A0A0J0YS99_9NEIS</name>
<comment type="caution">
    <text evidence="4">The sequence shown here is derived from an EMBL/GenBank/DDBJ whole genome shotgun (WGS) entry which is preliminary data.</text>
</comment>
<keyword evidence="1" id="KW-0479">Metal-binding</keyword>
<proteinExistence type="predicted"/>
<accession>A0A0J0YS99</accession>
<dbReference type="GO" id="GO:0046872">
    <property type="term" value="F:metal ion binding"/>
    <property type="evidence" value="ECO:0007669"/>
    <property type="project" value="UniProtKB-KW"/>
</dbReference>
<keyword evidence="2" id="KW-0106">Calcium</keyword>
<feature type="domain" description="PilY1 beta-propeller" evidence="3">
    <location>
        <begin position="603"/>
        <end position="970"/>
    </location>
</feature>
<dbReference type="Pfam" id="PF05567">
    <property type="entry name" value="T4P_PilY1"/>
    <property type="match status" value="1"/>
</dbReference>
<dbReference type="InterPro" id="IPR008707">
    <property type="entry name" value="B-propeller_PilY1"/>
</dbReference>
<organism evidence="4 5">
    <name type="scientific">Neisseria arctica</name>
    <dbReference type="NCBI Taxonomy" id="1470200"/>
    <lineage>
        <taxon>Bacteria</taxon>
        <taxon>Pseudomonadati</taxon>
        <taxon>Pseudomonadota</taxon>
        <taxon>Betaproteobacteria</taxon>
        <taxon>Neisseriales</taxon>
        <taxon>Neisseriaceae</taxon>
        <taxon>Neisseria</taxon>
    </lineage>
</organism>
<keyword evidence="5" id="KW-1185">Reference proteome</keyword>
<evidence type="ECO:0000313" key="4">
    <source>
        <dbReference type="EMBL" id="KLT72984.1"/>
    </source>
</evidence>
<evidence type="ECO:0000313" key="5">
    <source>
        <dbReference type="Proteomes" id="UP000036027"/>
    </source>
</evidence>
<dbReference type="STRING" id="1470200.PL75_05715"/>
<evidence type="ECO:0000256" key="2">
    <source>
        <dbReference type="ARBA" id="ARBA00022837"/>
    </source>
</evidence>
<dbReference type="PATRIC" id="fig|1470200.3.peg.2332"/>
<gene>
    <name evidence="4" type="ORF">PL75_05715</name>
</gene>
<dbReference type="SUPFAM" id="SSF53300">
    <property type="entry name" value="vWA-like"/>
    <property type="match status" value="1"/>
</dbReference>
<evidence type="ECO:0000256" key="1">
    <source>
        <dbReference type="ARBA" id="ARBA00022723"/>
    </source>
</evidence>
<dbReference type="InterPro" id="IPR036465">
    <property type="entry name" value="vWFA_dom_sf"/>
</dbReference>
<dbReference type="OrthoDB" id="7156875at2"/>
<dbReference type="Proteomes" id="UP000036027">
    <property type="component" value="Unassembled WGS sequence"/>
</dbReference>
<reference evidence="4 5" key="1">
    <citation type="submission" date="2014-11" db="EMBL/GenBank/DDBJ databases">
        <title>Genome of a novel goose pathogen.</title>
        <authorList>
            <person name="Hansen C.M."/>
            <person name="Hueffer K."/>
            <person name="Choi S.C."/>
        </authorList>
    </citation>
    <scope>NUCLEOTIDE SEQUENCE [LARGE SCALE GENOMIC DNA]</scope>
    <source>
        <strain evidence="4 5">KH1503</strain>
    </source>
</reference>
<sequence>MNRQSMDLKPALPLKKLYWLVLGIGAALPTWAAAPVSPFAERPFSVDGSVARFVNENPPKPNFLFIFDTSNTMGQAMPTGETRLAAAKSSLQSIISRYNNDFNWSMVTVPGVSSIDSAINGGYTTGARISSLLGSINTTNYGTPMTSRYLDAAKIAIDGIEYSCQRSYIVLMSDGETGQNTWQAIRNKLNDYRLRDGRTLSTYFGGLPSNYCASWENGYPWRARHFCGDQTAIQRSNYSFGAANAASIIQNSLRPWPTPVLTQTWSASTYDNVGTASNGYDITSPLNTNDSLRINKDGRFFTKNTGYSVTDNNTYALNYKDGVSYFSHILAVKDAKTQGVDREGRSWNNTLFPKQVIQTYSISFADPSTLSGNAHYFLATSSALSPAGYERDINTTPLSTQVTASEKMGVPGYYNASSQAALTQAFDNIMAEIKKQEPRVNASGQSISTSSPTASMSMQDSPLSNYAAYLTLDSGLWSSRLLFRSLQTGSDEEKVPDYSARTILVNDGNNVVNIDQTNRQLYGLKTDIETTVGLIPWLKRPVNQSDTAIESAVTARLPDPAQRTVASYRVRTDLPGDNARMMADVIGAPILNMLDNGQGQKRYMVTAANDGMLYAFKYTGNTDYPYQLALNYMPAAMQRESTDGSDTIAKALPEIATTGYGSSTAQPHLYLHNGGMEYRTTSATAGAAQQTFLAAALGQGARGAYVVNIAGKDRRNSLVNVGLDADNAAWQTSVPVFETNKSASNKLGYTISTPRIGLVATEWLDVVNNKPDITKGVRNYLFLANGYEAKNTAVPHDGTPTLYIYDILAQEFGSSGFSTVSDSSSGKLIKTIPVSGAYTIANGFDRNYTALSTPTLVDTNADNIFDTAYAGDSGGNIYRFTLKGNTKDWKAVKIYSGETTIGAGGKQVATQPITTAPAVFRKADGTYVVMVGSGSDIFPSDLTNTYQQVMLGIFDDPAASEVPAVRQSQLVKQIFTTATTGANQYDYVSNNAVPDKAKGWVLMLDETSAERIVTSPSVHTHTVFVTTRSYRPRVIKSNTPTVSAPYTCGYVETTETSGAARALQLNVLTGSAPTGESSRIQLLDTGLLNGYYPASLRLDGAASDINLLSPSSTKQPSINVNGQGQSGEDGLIAEAPAIRNSCVATNDYKAVMVDQSGVRTFNIEAPLCNTSVRRISWREIF</sequence>